<evidence type="ECO:0000313" key="7">
    <source>
        <dbReference type="Proteomes" id="UP000046067"/>
    </source>
</evidence>
<dbReference type="EMBL" id="CWQJ01000001">
    <property type="protein sequence ID" value="CSB56116.1"/>
    <property type="molecule type" value="Genomic_DNA"/>
</dbReference>
<evidence type="ECO:0000256" key="1">
    <source>
        <dbReference type="ARBA" id="ARBA00022763"/>
    </source>
</evidence>
<dbReference type="InterPro" id="IPR050116">
    <property type="entry name" value="DNA_polymerase-Y"/>
</dbReference>
<name>A0A655UT37_VIBCL</name>
<dbReference type="Gene3D" id="1.10.150.20">
    <property type="entry name" value="5' to 3' exonuclease, C-terminal subdomain"/>
    <property type="match status" value="1"/>
</dbReference>
<dbReference type="Pfam" id="PF13438">
    <property type="entry name" value="DUF4113"/>
    <property type="match status" value="1"/>
</dbReference>
<dbReference type="PROSITE" id="PS50173">
    <property type="entry name" value="UMUC"/>
    <property type="match status" value="1"/>
</dbReference>
<dbReference type="SUPFAM" id="SSF56672">
    <property type="entry name" value="DNA/RNA polymerases"/>
    <property type="match status" value="1"/>
</dbReference>
<dbReference type="AlphaFoldDB" id="A0A655UT37"/>
<dbReference type="GO" id="GO:0042276">
    <property type="term" value="P:error-prone translesion synthesis"/>
    <property type="evidence" value="ECO:0007669"/>
    <property type="project" value="TreeGrafter"/>
</dbReference>
<evidence type="ECO:0000256" key="4">
    <source>
        <dbReference type="ARBA" id="ARBA00023236"/>
    </source>
</evidence>
<dbReference type="InterPro" id="IPR025188">
    <property type="entry name" value="DUF4113"/>
</dbReference>
<dbReference type="GO" id="GO:0003887">
    <property type="term" value="F:DNA-directed DNA polymerase activity"/>
    <property type="evidence" value="ECO:0007669"/>
    <property type="project" value="UniProtKB-KW"/>
</dbReference>
<dbReference type="InterPro" id="IPR043502">
    <property type="entry name" value="DNA/RNA_pol_sf"/>
</dbReference>
<proteinExistence type="predicted"/>
<evidence type="ECO:0000256" key="2">
    <source>
        <dbReference type="ARBA" id="ARBA00023199"/>
    </source>
</evidence>
<keyword evidence="6" id="KW-0548">Nucleotidyltransferase</keyword>
<dbReference type="GO" id="GO:0006281">
    <property type="term" value="P:DNA repair"/>
    <property type="evidence" value="ECO:0007669"/>
    <property type="project" value="UniProtKB-KW"/>
</dbReference>
<dbReference type="InterPro" id="IPR001126">
    <property type="entry name" value="UmuC"/>
</dbReference>
<evidence type="ECO:0000313" key="6">
    <source>
        <dbReference type="EMBL" id="CSB56116.1"/>
    </source>
</evidence>
<dbReference type="Pfam" id="PF11799">
    <property type="entry name" value="IMS_C"/>
    <property type="match status" value="1"/>
</dbReference>
<dbReference type="InterPro" id="IPR017961">
    <property type="entry name" value="DNA_pol_Y-fam_little_finger"/>
</dbReference>
<reference evidence="6 7" key="1">
    <citation type="submission" date="2015-07" db="EMBL/GenBank/DDBJ databases">
        <authorList>
            <consortium name="Pathogen Informatics"/>
        </authorList>
    </citation>
    <scope>NUCLEOTIDE SEQUENCE [LARGE SCALE GENOMIC DNA]</scope>
    <source>
        <strain evidence="6 7">A325</strain>
    </source>
</reference>
<dbReference type="GO" id="GO:0005829">
    <property type="term" value="C:cytosol"/>
    <property type="evidence" value="ECO:0007669"/>
    <property type="project" value="TreeGrafter"/>
</dbReference>
<evidence type="ECO:0000256" key="3">
    <source>
        <dbReference type="ARBA" id="ARBA00023204"/>
    </source>
</evidence>
<keyword evidence="6" id="KW-0239">DNA-directed DNA polymerase</keyword>
<accession>A0A655UT37</accession>
<dbReference type="PANTHER" id="PTHR11076:SF34">
    <property type="entry name" value="PROTEIN UMUC"/>
    <property type="match status" value="1"/>
</dbReference>
<organism evidence="6 7">
    <name type="scientific">Vibrio cholerae</name>
    <dbReference type="NCBI Taxonomy" id="666"/>
    <lineage>
        <taxon>Bacteria</taxon>
        <taxon>Pseudomonadati</taxon>
        <taxon>Pseudomonadota</taxon>
        <taxon>Gammaproteobacteria</taxon>
        <taxon>Vibrionales</taxon>
        <taxon>Vibrionaceae</taxon>
        <taxon>Vibrio</taxon>
    </lineage>
</organism>
<keyword evidence="2" id="KW-0741">SOS mutagenesis</keyword>
<keyword evidence="6" id="KW-0808">Transferase</keyword>
<dbReference type="PANTHER" id="PTHR11076">
    <property type="entry name" value="DNA REPAIR POLYMERASE UMUC / TRANSFERASE FAMILY MEMBER"/>
    <property type="match status" value="1"/>
</dbReference>
<keyword evidence="3" id="KW-0234">DNA repair</keyword>
<dbReference type="GO" id="GO:0009432">
    <property type="term" value="P:SOS response"/>
    <property type="evidence" value="ECO:0007669"/>
    <property type="project" value="UniProtKB-KW"/>
</dbReference>
<protein>
    <submittedName>
        <fullName evidence="6">DNA-directed DNA polymerase</fullName>
    </submittedName>
</protein>
<keyword evidence="4" id="KW-0742">SOS response</keyword>
<gene>
    <name evidence="6" type="primary">umuC_2</name>
    <name evidence="6" type="ORF">ERS013201_00287</name>
</gene>
<feature type="domain" description="UmuC" evidence="5">
    <location>
        <begin position="1"/>
        <end position="43"/>
    </location>
</feature>
<sequence length="273" mass="30756">MAKLANHAAKKMPEYRGVCVIDSEAERLKILSRTHVSDVWGIGRKITAHLKLMGIETAYQLANRPAALMRKSFNVEVERTVRELNGQKCKGWDSARADKKQIFSTRSAGQRITDVESLRQALCQHADIASRKARKQNSLCGVMMAFASNSPFDEQPVGFRATHRFAYPTSDVTQITAAASKLADQLFHDGVRFYKFGVGLLDLSDGAHEQQDLFNPTPNNPKLMGVFDLLNHRYGVGAVFLAAQGIDKKWEMRREMLTPQYTTRWQDIPKIKC</sequence>
<evidence type="ECO:0000259" key="5">
    <source>
        <dbReference type="PROSITE" id="PS50173"/>
    </source>
</evidence>
<dbReference type="GO" id="GO:0003684">
    <property type="term" value="F:damaged DNA binding"/>
    <property type="evidence" value="ECO:0007669"/>
    <property type="project" value="InterPro"/>
</dbReference>
<dbReference type="Proteomes" id="UP000046067">
    <property type="component" value="Unassembled WGS sequence"/>
</dbReference>
<keyword evidence="1" id="KW-0227">DNA damage</keyword>